<dbReference type="KEGG" id="sfc:Spiaf_0943"/>
<evidence type="ECO:0000313" key="3">
    <source>
        <dbReference type="Proteomes" id="UP000007383"/>
    </source>
</evidence>
<dbReference type="SUPFAM" id="SSF56235">
    <property type="entry name" value="N-terminal nucleophile aminohydrolases (Ntn hydrolases)"/>
    <property type="match status" value="1"/>
</dbReference>
<dbReference type="EMBL" id="CP003282">
    <property type="protein sequence ID" value="AFG37032.1"/>
    <property type="molecule type" value="Genomic_DNA"/>
</dbReference>
<dbReference type="Gene3D" id="1.10.246.130">
    <property type="match status" value="1"/>
</dbReference>
<name>H9UHN9_SPIAZ</name>
<dbReference type="PATRIC" id="fig|889378.3.peg.945"/>
<proteinExistence type="predicted"/>
<dbReference type="Pfam" id="PF01019">
    <property type="entry name" value="G_glu_transpept"/>
    <property type="match status" value="1"/>
</dbReference>
<reference evidence="3" key="1">
    <citation type="journal article" date="2013" name="Stand. Genomic Sci.">
        <title>Complete genome sequence of the halophilic bacterium Spirochaeta africana type strain (Z-7692(T)) from the alkaline Lake Magadi in the East African Rift.</title>
        <authorList>
            <person name="Liolos K."/>
            <person name="Abt B."/>
            <person name="Scheuner C."/>
            <person name="Teshima H."/>
            <person name="Held B."/>
            <person name="Lapidus A."/>
            <person name="Nolan M."/>
            <person name="Lucas S."/>
            <person name="Deshpande S."/>
            <person name="Cheng J.F."/>
            <person name="Tapia R."/>
            <person name="Goodwin L.A."/>
            <person name="Pitluck S."/>
            <person name="Pagani I."/>
            <person name="Ivanova N."/>
            <person name="Mavromatis K."/>
            <person name="Mikhailova N."/>
            <person name="Huntemann M."/>
            <person name="Pati A."/>
            <person name="Chen A."/>
            <person name="Palaniappan K."/>
            <person name="Land M."/>
            <person name="Rohde M."/>
            <person name="Tindall B.J."/>
            <person name="Detter J.C."/>
            <person name="Goker M."/>
            <person name="Bristow J."/>
            <person name="Eisen J.A."/>
            <person name="Markowitz V."/>
            <person name="Hugenholtz P."/>
            <person name="Woyke T."/>
            <person name="Klenk H.P."/>
            <person name="Kyrpides N.C."/>
        </authorList>
    </citation>
    <scope>NUCLEOTIDE SEQUENCE</scope>
    <source>
        <strain evidence="3">ATCC 700263 / DSM 8902 / Z-7692</strain>
    </source>
</reference>
<accession>H9UHN9</accession>
<dbReference type="OrthoDB" id="9781342at2"/>
<dbReference type="eggNOG" id="COG0405">
    <property type="taxonomic scope" value="Bacteria"/>
</dbReference>
<dbReference type="InterPro" id="IPR043137">
    <property type="entry name" value="GGT_ssub_C"/>
</dbReference>
<keyword evidence="3" id="KW-1185">Reference proteome</keyword>
<dbReference type="PANTHER" id="PTHR43881:SF1">
    <property type="entry name" value="GAMMA-GLUTAMYLTRANSPEPTIDASE (AFU_ORTHOLOGUE AFUA_4G13580)"/>
    <property type="match status" value="1"/>
</dbReference>
<feature type="region of interest" description="Disordered" evidence="1">
    <location>
        <begin position="100"/>
        <end position="121"/>
    </location>
</feature>
<dbReference type="AlphaFoldDB" id="H9UHN9"/>
<dbReference type="InterPro" id="IPR043138">
    <property type="entry name" value="GGT_lsub"/>
</dbReference>
<gene>
    <name evidence="2" type="ordered locus">Spiaf_0943</name>
</gene>
<evidence type="ECO:0000256" key="1">
    <source>
        <dbReference type="SAM" id="MobiDB-lite"/>
    </source>
</evidence>
<dbReference type="Proteomes" id="UP000007383">
    <property type="component" value="Chromosome"/>
</dbReference>
<dbReference type="HOGENOM" id="CLU_014813_3_2_12"/>
<dbReference type="PANTHER" id="PTHR43881">
    <property type="entry name" value="GAMMA-GLUTAMYLTRANSPEPTIDASE (AFU_ORTHOLOGUE AFUA_4G13580)"/>
    <property type="match status" value="1"/>
</dbReference>
<keyword evidence="2" id="KW-0808">Transferase</keyword>
<feature type="compositionally biased region" description="Acidic residues" evidence="1">
    <location>
        <begin position="111"/>
        <end position="121"/>
    </location>
</feature>
<dbReference type="InterPro" id="IPR052896">
    <property type="entry name" value="GGT-like_enzyme"/>
</dbReference>
<dbReference type="GO" id="GO:0016740">
    <property type="term" value="F:transferase activity"/>
    <property type="evidence" value="ECO:0007669"/>
    <property type="project" value="UniProtKB-KW"/>
</dbReference>
<dbReference type="PRINTS" id="PR01210">
    <property type="entry name" value="GGTRANSPTASE"/>
</dbReference>
<sequence>MHVNLSGKIVVDSKAGALLRRGIVGILILLAAAGCSTANSLDSGSYTAYFSLPDAHGWNDEVTLEISNGEVVAAYHQRRSAFGETTSAQELDLEDYATEPQASDTLPADSPDTDNLDTDAPDADSIAALYAAALSAAANNGPEQQQLQRSRSFVQESFEPDNDGQIYRFSVTLGSDAEDASLPEFSVIDGQETQHIGIEETFGISPKQLQEILEAAHPDVHPGELYASLEPLGHTRDAERLRALIMRTMALTRVYSPDTAPADTAATADSPPHNQQAGVVSAHFLATAAGIEVLEAGGTATDAAVAVAAALSVVEPWFSSALGGGTWALHYDAASGQVHSQDGVGPVAAGNTVEYFTPRAGSDGLHQAVVPGAWGGWIESLIEFGELPLDQILAPAIRLASDGFPASPELINRLEGDLEAILNDRPDTAAIYLPDGNMPAEGDTLQIPEMADTFQRLADTYRRFAEERGHRGGLAAAADYFYRGPLAERIVGFSDANDGPFALSDFTPYHANMVDPISIDYNGIEVFQNPPNSQGITQLMALNILKDYDFSGYTGPDDPDVVHLLTEAIKLAHIDKYYHVGDPDWVEVPVAELLSAAHADERRAQISMDSVLEWPVENLLPVDPDYSHTTTFQIIDSQGNAVSTTTSLGSQFLVLGDTGIHINNRMRMMSVNEGDPNLIVPGKKVRHTSNPYMALRDDKPYILGGNTGVDTQPQGQTQQFIWVVEFGMSPQDAVSHPRFLTRGFPSAQYPWEADNDLGMEEGTPQELREAMEARGHTVSEGGIWGNANMIVIDPESGELALGADPRGGVNQAEVLTEDNDG</sequence>
<organism evidence="2 3">
    <name type="scientific">Spirochaeta africana (strain ATCC 700263 / DSM 8902 / Z-7692)</name>
    <dbReference type="NCBI Taxonomy" id="889378"/>
    <lineage>
        <taxon>Bacteria</taxon>
        <taxon>Pseudomonadati</taxon>
        <taxon>Spirochaetota</taxon>
        <taxon>Spirochaetia</taxon>
        <taxon>Spirochaetales</taxon>
        <taxon>Spirochaetaceae</taxon>
        <taxon>Spirochaeta</taxon>
    </lineage>
</organism>
<evidence type="ECO:0000313" key="2">
    <source>
        <dbReference type="EMBL" id="AFG37032.1"/>
    </source>
</evidence>
<dbReference type="InterPro" id="IPR029055">
    <property type="entry name" value="Ntn_hydrolases_N"/>
</dbReference>
<protein>
    <submittedName>
        <fullName evidence="2">Gamma-glutamyltransferase</fullName>
    </submittedName>
</protein>
<dbReference type="Gene3D" id="3.60.20.40">
    <property type="match status" value="1"/>
</dbReference>
<dbReference type="STRING" id="889378.Spiaf_0943"/>